<feature type="domain" description="Potassium channel" evidence="10">
    <location>
        <begin position="386"/>
        <end position="459"/>
    </location>
</feature>
<feature type="region of interest" description="Disordered" evidence="8">
    <location>
        <begin position="613"/>
        <end position="641"/>
    </location>
</feature>
<protein>
    <submittedName>
        <fullName evidence="11">Potassium channel-like protein</fullName>
    </submittedName>
</protein>
<evidence type="ECO:0000256" key="8">
    <source>
        <dbReference type="SAM" id="MobiDB-lite"/>
    </source>
</evidence>
<evidence type="ECO:0000259" key="10">
    <source>
        <dbReference type="Pfam" id="PF07885"/>
    </source>
</evidence>
<dbReference type="GO" id="GO:0030322">
    <property type="term" value="P:stabilization of membrane potential"/>
    <property type="evidence" value="ECO:0007669"/>
    <property type="project" value="TreeGrafter"/>
</dbReference>
<feature type="transmembrane region" description="Helical" evidence="9">
    <location>
        <begin position="224"/>
        <end position="245"/>
    </location>
</feature>
<evidence type="ECO:0000256" key="1">
    <source>
        <dbReference type="ARBA" id="ARBA00004141"/>
    </source>
</evidence>
<dbReference type="PANTHER" id="PTHR11003:SF301">
    <property type="entry name" value="POTASSIUM CHANNEL PROTEIN"/>
    <property type="match status" value="1"/>
</dbReference>
<dbReference type="Proteomes" id="UP000799766">
    <property type="component" value="Unassembled WGS sequence"/>
</dbReference>
<name>A0A6A6NM64_9PEZI</name>
<evidence type="ECO:0000313" key="12">
    <source>
        <dbReference type="Proteomes" id="UP000799766"/>
    </source>
</evidence>
<evidence type="ECO:0000256" key="7">
    <source>
        <dbReference type="ARBA" id="ARBA00023303"/>
    </source>
</evidence>
<dbReference type="GO" id="GO:0022841">
    <property type="term" value="F:potassium ion leak channel activity"/>
    <property type="evidence" value="ECO:0007669"/>
    <property type="project" value="TreeGrafter"/>
</dbReference>
<feature type="transmembrane region" description="Helical" evidence="9">
    <location>
        <begin position="144"/>
        <end position="169"/>
    </location>
</feature>
<evidence type="ECO:0000256" key="5">
    <source>
        <dbReference type="ARBA" id="ARBA00023065"/>
    </source>
</evidence>
<evidence type="ECO:0000256" key="3">
    <source>
        <dbReference type="ARBA" id="ARBA00022692"/>
    </source>
</evidence>
<dbReference type="PANTHER" id="PTHR11003">
    <property type="entry name" value="POTASSIUM CHANNEL, SUBFAMILY K"/>
    <property type="match status" value="1"/>
</dbReference>
<dbReference type="GO" id="GO:0015271">
    <property type="term" value="F:outward rectifier potassium channel activity"/>
    <property type="evidence" value="ECO:0007669"/>
    <property type="project" value="TreeGrafter"/>
</dbReference>
<feature type="transmembrane region" description="Helical" evidence="9">
    <location>
        <begin position="374"/>
        <end position="397"/>
    </location>
</feature>
<dbReference type="InterPro" id="IPR013099">
    <property type="entry name" value="K_chnl_dom"/>
</dbReference>
<feature type="transmembrane region" description="Helical" evidence="9">
    <location>
        <begin position="435"/>
        <end position="455"/>
    </location>
</feature>
<feature type="transmembrane region" description="Helical" evidence="9">
    <location>
        <begin position="181"/>
        <end position="204"/>
    </location>
</feature>
<comment type="subcellular location">
    <subcellularLocation>
        <location evidence="1">Membrane</location>
        <topology evidence="1">Multi-pass membrane protein</topology>
    </subcellularLocation>
</comment>
<evidence type="ECO:0000256" key="6">
    <source>
        <dbReference type="ARBA" id="ARBA00023136"/>
    </source>
</evidence>
<organism evidence="11 12">
    <name type="scientific">Lineolata rhizophorae</name>
    <dbReference type="NCBI Taxonomy" id="578093"/>
    <lineage>
        <taxon>Eukaryota</taxon>
        <taxon>Fungi</taxon>
        <taxon>Dikarya</taxon>
        <taxon>Ascomycota</taxon>
        <taxon>Pezizomycotina</taxon>
        <taxon>Dothideomycetes</taxon>
        <taxon>Dothideomycetes incertae sedis</taxon>
        <taxon>Lineolatales</taxon>
        <taxon>Lineolataceae</taxon>
        <taxon>Lineolata</taxon>
    </lineage>
</organism>
<sequence>MNDPHLDEPVSNAVDDIEGNVYEKPWKKDEKEEQAYFDPSSICCFSFRRLLFLCCSRWWFASTACPLIAGTFGPMANAFSICALVQNWRVHIPPGRDEHNGINVKDPSWVIAINAVQLVCSLVANIALLLNMARRVSFAVAQPITVIGWYISAILLIALVSVASTPIFRLDPRSEHALTQAYYYGIIAAGLYFIIASLMMVTIVGAMRGHYQKGFRLTNAQRTLMLQTISFMAYLLLGALVFSVVEGWQYLDAVYWADFTLLTVGIGDFAPMTHTGRSLLFPYAIGGIVMVGLVIGSIRSLILERGKFKMEARMTEQTREAVLANINANRQKIRVGLFRRLEYERNGLTERQKREQEFKVMRVILAEASSRRRWTALAMSTMAAFALWFLGALVFMYSEHRQGWSYFVALYYAYVSLLTIGYGELTLISNAGKPAFVFWTMLAVPTLTILISNMGDTVVKAFSDFTIWLGSLTLLPEEGGFRATLAHTAVRVGRSFSPFLRTQHDKSPPADDDPTMDRLAAALDDEELRFASFTANNDKGGASSSSGAARPNSGGRGEGDDDELRQDRRFYHYLLAREIRKLLTDKDASPPKEYSYDDWAFYLRLLGQDENDPRYHREPAVRGPRGGPRARPHELGKGDGEVDGRRTRWSWSWLGHRSPLMSRKSEAEWLLDRLSAALEHELKVDRGQVPPERRERPPVCVNEVRRRKAGMVMKKER</sequence>
<feature type="domain" description="Potassium channel" evidence="10">
    <location>
        <begin position="231"/>
        <end position="302"/>
    </location>
</feature>
<feature type="transmembrane region" description="Helical" evidence="9">
    <location>
        <begin position="280"/>
        <end position="303"/>
    </location>
</feature>
<feature type="compositionally biased region" description="Low complexity" evidence="8">
    <location>
        <begin position="540"/>
        <end position="553"/>
    </location>
</feature>
<feature type="transmembrane region" description="Helical" evidence="9">
    <location>
        <begin position="58"/>
        <end position="88"/>
    </location>
</feature>
<dbReference type="AlphaFoldDB" id="A0A6A6NM64"/>
<feature type="region of interest" description="Disordered" evidence="8">
    <location>
        <begin position="535"/>
        <end position="563"/>
    </location>
</feature>
<accession>A0A6A6NM64</accession>
<evidence type="ECO:0000256" key="4">
    <source>
        <dbReference type="ARBA" id="ARBA00022989"/>
    </source>
</evidence>
<gene>
    <name evidence="11" type="ORF">BDY21DRAFT_406757</name>
</gene>
<feature type="transmembrane region" description="Helical" evidence="9">
    <location>
        <begin position="108"/>
        <end position="132"/>
    </location>
</feature>
<dbReference type="OrthoDB" id="297496at2759"/>
<dbReference type="SUPFAM" id="SSF81324">
    <property type="entry name" value="Voltage-gated potassium channels"/>
    <property type="match status" value="2"/>
</dbReference>
<proteinExistence type="predicted"/>
<dbReference type="EMBL" id="MU001709">
    <property type="protein sequence ID" value="KAF2452434.1"/>
    <property type="molecule type" value="Genomic_DNA"/>
</dbReference>
<dbReference type="InterPro" id="IPR003280">
    <property type="entry name" value="2pore_dom_K_chnl"/>
</dbReference>
<keyword evidence="6 9" id="KW-0472">Membrane</keyword>
<dbReference type="Pfam" id="PF07885">
    <property type="entry name" value="Ion_trans_2"/>
    <property type="match status" value="2"/>
</dbReference>
<reference evidence="11" key="1">
    <citation type="journal article" date="2020" name="Stud. Mycol.">
        <title>101 Dothideomycetes genomes: a test case for predicting lifestyles and emergence of pathogens.</title>
        <authorList>
            <person name="Haridas S."/>
            <person name="Albert R."/>
            <person name="Binder M."/>
            <person name="Bloem J."/>
            <person name="Labutti K."/>
            <person name="Salamov A."/>
            <person name="Andreopoulos B."/>
            <person name="Baker S."/>
            <person name="Barry K."/>
            <person name="Bills G."/>
            <person name="Bluhm B."/>
            <person name="Cannon C."/>
            <person name="Castanera R."/>
            <person name="Culley D."/>
            <person name="Daum C."/>
            <person name="Ezra D."/>
            <person name="Gonzalez J."/>
            <person name="Henrissat B."/>
            <person name="Kuo A."/>
            <person name="Liang C."/>
            <person name="Lipzen A."/>
            <person name="Lutzoni F."/>
            <person name="Magnuson J."/>
            <person name="Mondo S."/>
            <person name="Nolan M."/>
            <person name="Ohm R."/>
            <person name="Pangilinan J."/>
            <person name="Park H.-J."/>
            <person name="Ramirez L."/>
            <person name="Alfaro M."/>
            <person name="Sun H."/>
            <person name="Tritt A."/>
            <person name="Yoshinaga Y."/>
            <person name="Zwiers L.-H."/>
            <person name="Turgeon B."/>
            <person name="Goodwin S."/>
            <person name="Spatafora J."/>
            <person name="Crous P."/>
            <person name="Grigoriev I."/>
        </authorList>
    </citation>
    <scope>NUCLEOTIDE SEQUENCE</scope>
    <source>
        <strain evidence="11">ATCC 16933</strain>
    </source>
</reference>
<keyword evidence="5" id="KW-0406">Ion transport</keyword>
<dbReference type="FunFam" id="1.10.287.70:FF:000170">
    <property type="entry name" value="Outward-rectifier potassium channel TOK1"/>
    <property type="match status" value="1"/>
</dbReference>
<feature type="transmembrane region" description="Helical" evidence="9">
    <location>
        <begin position="403"/>
        <end position="423"/>
    </location>
</feature>
<keyword evidence="7 11" id="KW-0407">Ion channel</keyword>
<dbReference type="Gene3D" id="1.10.287.70">
    <property type="match status" value="2"/>
</dbReference>
<evidence type="ECO:0000256" key="9">
    <source>
        <dbReference type="SAM" id="Phobius"/>
    </source>
</evidence>
<evidence type="ECO:0000256" key="2">
    <source>
        <dbReference type="ARBA" id="ARBA00022448"/>
    </source>
</evidence>
<keyword evidence="2" id="KW-0813">Transport</keyword>
<keyword evidence="12" id="KW-1185">Reference proteome</keyword>
<dbReference type="GO" id="GO:0005886">
    <property type="term" value="C:plasma membrane"/>
    <property type="evidence" value="ECO:0007669"/>
    <property type="project" value="TreeGrafter"/>
</dbReference>
<keyword evidence="3 9" id="KW-0812">Transmembrane</keyword>
<feature type="compositionally biased region" description="Basic and acidic residues" evidence="8">
    <location>
        <begin position="631"/>
        <end position="641"/>
    </location>
</feature>
<evidence type="ECO:0000313" key="11">
    <source>
        <dbReference type="EMBL" id="KAF2452434.1"/>
    </source>
</evidence>
<keyword evidence="4 9" id="KW-1133">Transmembrane helix</keyword>